<dbReference type="GO" id="GO:0016301">
    <property type="term" value="F:kinase activity"/>
    <property type="evidence" value="ECO:0007669"/>
    <property type="project" value="UniProtKB-KW"/>
</dbReference>
<keyword evidence="3 6" id="KW-0418">Kinase</keyword>
<evidence type="ECO:0000259" key="4">
    <source>
        <dbReference type="Pfam" id="PF00370"/>
    </source>
</evidence>
<dbReference type="PANTHER" id="PTHR43095:SF5">
    <property type="entry name" value="XYLULOSE KINASE"/>
    <property type="match status" value="1"/>
</dbReference>
<evidence type="ECO:0000259" key="5">
    <source>
        <dbReference type="Pfam" id="PF02782"/>
    </source>
</evidence>
<dbReference type="PIRSF" id="PIRSF000538">
    <property type="entry name" value="GlpK"/>
    <property type="match status" value="1"/>
</dbReference>
<dbReference type="CDD" id="cd07779">
    <property type="entry name" value="ASKHA_NBD_FGGY_YgcE-like"/>
    <property type="match status" value="1"/>
</dbReference>
<dbReference type="GO" id="GO:0005975">
    <property type="term" value="P:carbohydrate metabolic process"/>
    <property type="evidence" value="ECO:0007669"/>
    <property type="project" value="InterPro"/>
</dbReference>
<proteinExistence type="inferred from homology"/>
<dbReference type="InterPro" id="IPR000577">
    <property type="entry name" value="Carb_kinase_FGGY"/>
</dbReference>
<dbReference type="OrthoDB" id="9805576at2"/>
<evidence type="ECO:0000256" key="3">
    <source>
        <dbReference type="ARBA" id="ARBA00022777"/>
    </source>
</evidence>
<protein>
    <submittedName>
        <fullName evidence="6">Sugar (Pentulose or hexulose) kinase</fullName>
    </submittedName>
</protein>
<feature type="domain" description="Carbohydrate kinase FGGY C-terminal" evidence="5">
    <location>
        <begin position="263"/>
        <end position="455"/>
    </location>
</feature>
<dbReference type="PANTHER" id="PTHR43095">
    <property type="entry name" value="SUGAR KINASE"/>
    <property type="match status" value="1"/>
</dbReference>
<name>A0A1G8TU05_9GAMM</name>
<gene>
    <name evidence="6" type="ORF">SAMN04488540_10883</name>
</gene>
<keyword evidence="2" id="KW-0808">Transferase</keyword>
<dbReference type="Gene3D" id="3.30.420.40">
    <property type="match status" value="2"/>
</dbReference>
<dbReference type="InterPro" id="IPR018485">
    <property type="entry name" value="FGGY_C"/>
</dbReference>
<dbReference type="RefSeq" id="WP_090365324.1">
    <property type="nucleotide sequence ID" value="NZ_FNEM01000008.1"/>
</dbReference>
<dbReference type="InterPro" id="IPR050406">
    <property type="entry name" value="FGGY_Carb_Kinase"/>
</dbReference>
<dbReference type="Pfam" id="PF00370">
    <property type="entry name" value="FGGY_N"/>
    <property type="match status" value="1"/>
</dbReference>
<evidence type="ECO:0000256" key="1">
    <source>
        <dbReference type="ARBA" id="ARBA00009156"/>
    </source>
</evidence>
<dbReference type="InterPro" id="IPR018484">
    <property type="entry name" value="FGGY_N"/>
</dbReference>
<dbReference type="AlphaFoldDB" id="A0A1G8TU05"/>
<evidence type="ECO:0000313" key="6">
    <source>
        <dbReference type="EMBL" id="SDJ44907.1"/>
    </source>
</evidence>
<dbReference type="Pfam" id="PF02782">
    <property type="entry name" value="FGGY_C"/>
    <property type="match status" value="1"/>
</dbReference>
<dbReference type="Proteomes" id="UP000199527">
    <property type="component" value="Unassembled WGS sequence"/>
</dbReference>
<dbReference type="EMBL" id="FNEM01000008">
    <property type="protein sequence ID" value="SDJ44907.1"/>
    <property type="molecule type" value="Genomic_DNA"/>
</dbReference>
<dbReference type="SUPFAM" id="SSF53067">
    <property type="entry name" value="Actin-like ATPase domain"/>
    <property type="match status" value="2"/>
</dbReference>
<comment type="similarity">
    <text evidence="1">Belongs to the FGGY kinase family.</text>
</comment>
<reference evidence="7" key="1">
    <citation type="submission" date="2016-10" db="EMBL/GenBank/DDBJ databases">
        <authorList>
            <person name="Varghese N."/>
            <person name="Submissions S."/>
        </authorList>
    </citation>
    <scope>NUCLEOTIDE SEQUENCE [LARGE SCALE GENOMIC DNA]</scope>
    <source>
        <strain evidence="7">DSM 23317</strain>
    </source>
</reference>
<feature type="domain" description="Carbohydrate kinase FGGY N-terminal" evidence="4">
    <location>
        <begin position="5"/>
        <end position="252"/>
    </location>
</feature>
<keyword evidence="7" id="KW-1185">Reference proteome</keyword>
<evidence type="ECO:0000256" key="2">
    <source>
        <dbReference type="ARBA" id="ARBA00022679"/>
    </source>
</evidence>
<evidence type="ECO:0000313" key="7">
    <source>
        <dbReference type="Proteomes" id="UP000199527"/>
    </source>
</evidence>
<accession>A0A1G8TU05</accession>
<sequence length="514" mass="57201">MSDTLLAIDNGTQSLRALLFDRQGQVLHKAQIHFSPAYHTPQAGAAEMDAERYWQALLDAIAQLKQQGACLSQVKALTVTAQRTSLVFLNKQGVPLRPAVLWTDQRQCQDLPPLPWHQRPLTWLPVIGKAIQGFRQRAFSNMLARYEPELWQQCHKVVQIGGYLSYRLTGHYRDSIAGQVGYLPFDYKRQRWASALSWRWRALSLTPEQMPELVAPGLPLGKISNDIALATGLPNDLPVVAAGGDKACEILGSGGHQEGVACLSFGTTATVNIASHRYREVISLMPAYPAAVADQYLLEVMLFRGFWMVSWFKEQFGQLEQLLAEEQNTVAEALLDDLITAVEPGSDGLVLQPYWGAGVRQPGPEARGAIIGFGDQHTRAHLYRAMIEGLGYGLKEGLERIQKRSGQSTRLLRVSGGGAQSDAILQLTADLFGLPVERVHTTETSGLGAALCAARYLDWYPDLNQAQASMVRVGQRFEPDPLNHQRYQALYQQVYLKLYSRLQPLYQALSRINR</sequence>
<organism evidence="6 7">
    <name type="scientific">Ferrimonas sediminum</name>
    <dbReference type="NCBI Taxonomy" id="718193"/>
    <lineage>
        <taxon>Bacteria</taxon>
        <taxon>Pseudomonadati</taxon>
        <taxon>Pseudomonadota</taxon>
        <taxon>Gammaproteobacteria</taxon>
        <taxon>Alteromonadales</taxon>
        <taxon>Ferrimonadaceae</taxon>
        <taxon>Ferrimonas</taxon>
    </lineage>
</organism>
<dbReference type="InterPro" id="IPR043129">
    <property type="entry name" value="ATPase_NBD"/>
</dbReference>